<keyword evidence="5 11" id="KW-0812">Transmembrane</keyword>
<organism evidence="13 14">
    <name type="scientific">Phaseolus coccineus</name>
    <name type="common">Scarlet runner bean</name>
    <name type="synonym">Phaseolus multiflorus</name>
    <dbReference type="NCBI Taxonomy" id="3886"/>
    <lineage>
        <taxon>Eukaryota</taxon>
        <taxon>Viridiplantae</taxon>
        <taxon>Streptophyta</taxon>
        <taxon>Embryophyta</taxon>
        <taxon>Tracheophyta</taxon>
        <taxon>Spermatophyta</taxon>
        <taxon>Magnoliopsida</taxon>
        <taxon>eudicotyledons</taxon>
        <taxon>Gunneridae</taxon>
        <taxon>Pentapetalae</taxon>
        <taxon>rosids</taxon>
        <taxon>fabids</taxon>
        <taxon>Fabales</taxon>
        <taxon>Fabaceae</taxon>
        <taxon>Papilionoideae</taxon>
        <taxon>50 kb inversion clade</taxon>
        <taxon>NPAAA clade</taxon>
        <taxon>indigoferoid/millettioid clade</taxon>
        <taxon>Phaseoleae</taxon>
        <taxon>Phaseolus</taxon>
    </lineage>
</organism>
<dbReference type="InterPro" id="IPR043205">
    <property type="entry name" value="CYB561/CYBRD1-like"/>
</dbReference>
<evidence type="ECO:0000256" key="2">
    <source>
        <dbReference type="ARBA" id="ARBA00004141"/>
    </source>
</evidence>
<sequence length="196" mass="21878">MARGFQVRAASITIVAHLLFIAIATLVLLWLLHFREGVAFFNSSNPIKIFNLHPLLMVIGFILVGGEALVAGILGIIAVFKSKKEAGLPDMYTLHSWLGMSAICLFGLQYIMGFFSYFFPGAEMSTRASLLPWHRFLGMAIFLLAVCTAETGLVQYFQFLHLFRSQEALIVNSTALLLFLYAFFVTLSVILPRNYS</sequence>
<dbReference type="InterPro" id="IPR006593">
    <property type="entry name" value="Cyt_b561/ferric_Rdtase_TM"/>
</dbReference>
<evidence type="ECO:0000313" key="14">
    <source>
        <dbReference type="Proteomes" id="UP001374584"/>
    </source>
</evidence>
<feature type="transmembrane region" description="Helical" evidence="11">
    <location>
        <begin position="92"/>
        <end position="116"/>
    </location>
</feature>
<evidence type="ECO:0000259" key="12">
    <source>
        <dbReference type="PROSITE" id="PS50939"/>
    </source>
</evidence>
<feature type="transmembrane region" description="Helical" evidence="11">
    <location>
        <begin position="136"/>
        <end position="157"/>
    </location>
</feature>
<feature type="transmembrane region" description="Helical" evidence="11">
    <location>
        <begin position="52"/>
        <end position="80"/>
    </location>
</feature>
<evidence type="ECO:0000256" key="10">
    <source>
        <dbReference type="ARBA" id="ARBA00023136"/>
    </source>
</evidence>
<evidence type="ECO:0000256" key="5">
    <source>
        <dbReference type="ARBA" id="ARBA00022692"/>
    </source>
</evidence>
<evidence type="ECO:0000256" key="1">
    <source>
        <dbReference type="ARBA" id="ARBA00001970"/>
    </source>
</evidence>
<dbReference type="Gene3D" id="1.20.120.1770">
    <property type="match status" value="2"/>
</dbReference>
<dbReference type="GO" id="GO:0016020">
    <property type="term" value="C:membrane"/>
    <property type="evidence" value="ECO:0007669"/>
    <property type="project" value="UniProtKB-SubCell"/>
</dbReference>
<keyword evidence="10 11" id="KW-0472">Membrane</keyword>
<protein>
    <recommendedName>
        <fullName evidence="12">Cytochrome b561 domain-containing protein</fullName>
    </recommendedName>
</protein>
<keyword evidence="4" id="KW-0349">Heme</keyword>
<dbReference type="PANTHER" id="PTHR10106">
    <property type="entry name" value="CYTOCHROME B561-RELATED"/>
    <property type="match status" value="1"/>
</dbReference>
<feature type="domain" description="Cytochrome b561" evidence="12">
    <location>
        <begin position="1"/>
        <end position="190"/>
    </location>
</feature>
<keyword evidence="14" id="KW-1185">Reference proteome</keyword>
<comment type="caution">
    <text evidence="13">The sequence shown here is derived from an EMBL/GenBank/DDBJ whole genome shotgun (WGS) entry which is preliminary data.</text>
</comment>
<evidence type="ECO:0000313" key="13">
    <source>
        <dbReference type="EMBL" id="KAK7348980.1"/>
    </source>
</evidence>
<evidence type="ECO:0000256" key="4">
    <source>
        <dbReference type="ARBA" id="ARBA00022617"/>
    </source>
</evidence>
<keyword evidence="6" id="KW-0479">Metal-binding</keyword>
<evidence type="ECO:0000256" key="9">
    <source>
        <dbReference type="ARBA" id="ARBA00023004"/>
    </source>
</evidence>
<keyword evidence="9" id="KW-0408">Iron</keyword>
<dbReference type="PROSITE" id="PS50939">
    <property type="entry name" value="CYTOCHROME_B561"/>
    <property type="match status" value="1"/>
</dbReference>
<name>A0AAN9QSP7_PHACN</name>
<feature type="transmembrane region" description="Helical" evidence="11">
    <location>
        <begin position="12"/>
        <end position="32"/>
    </location>
</feature>
<evidence type="ECO:0000256" key="7">
    <source>
        <dbReference type="ARBA" id="ARBA00022982"/>
    </source>
</evidence>
<evidence type="ECO:0000256" key="8">
    <source>
        <dbReference type="ARBA" id="ARBA00022989"/>
    </source>
</evidence>
<dbReference type="SMART" id="SM00665">
    <property type="entry name" value="B561"/>
    <property type="match status" value="1"/>
</dbReference>
<evidence type="ECO:0000256" key="6">
    <source>
        <dbReference type="ARBA" id="ARBA00022723"/>
    </source>
</evidence>
<dbReference type="PANTHER" id="PTHR10106:SF43">
    <property type="entry name" value="CYTOCHROME B561 FAMILY PROTEIN, EXPRESSED"/>
    <property type="match status" value="1"/>
</dbReference>
<accession>A0AAN9QSP7</accession>
<dbReference type="GO" id="GO:0016491">
    <property type="term" value="F:oxidoreductase activity"/>
    <property type="evidence" value="ECO:0007669"/>
    <property type="project" value="InterPro"/>
</dbReference>
<feature type="transmembrane region" description="Helical" evidence="11">
    <location>
        <begin position="169"/>
        <end position="191"/>
    </location>
</feature>
<reference evidence="13 14" key="1">
    <citation type="submission" date="2024-01" db="EMBL/GenBank/DDBJ databases">
        <title>The genomes of 5 underutilized Papilionoideae crops provide insights into root nodulation and disease resistanc.</title>
        <authorList>
            <person name="Jiang F."/>
        </authorList>
    </citation>
    <scope>NUCLEOTIDE SEQUENCE [LARGE SCALE GENOMIC DNA]</scope>
    <source>
        <strain evidence="13">JINMINGXINNONG_FW02</strain>
        <tissue evidence="13">Leaves</tissue>
    </source>
</reference>
<dbReference type="GO" id="GO:0046872">
    <property type="term" value="F:metal ion binding"/>
    <property type="evidence" value="ECO:0007669"/>
    <property type="project" value="UniProtKB-KW"/>
</dbReference>
<comment type="subcellular location">
    <subcellularLocation>
        <location evidence="2">Membrane</location>
        <topology evidence="2">Multi-pass membrane protein</topology>
    </subcellularLocation>
</comment>
<evidence type="ECO:0000256" key="3">
    <source>
        <dbReference type="ARBA" id="ARBA00022448"/>
    </source>
</evidence>
<dbReference type="EMBL" id="JAYMYR010000008">
    <property type="protein sequence ID" value="KAK7348980.1"/>
    <property type="molecule type" value="Genomic_DNA"/>
</dbReference>
<comment type="cofactor">
    <cofactor evidence="1">
        <name>heme b</name>
        <dbReference type="ChEBI" id="CHEBI:60344"/>
    </cofactor>
</comment>
<evidence type="ECO:0000256" key="11">
    <source>
        <dbReference type="SAM" id="Phobius"/>
    </source>
</evidence>
<keyword evidence="3" id="KW-0813">Transport</keyword>
<proteinExistence type="predicted"/>
<keyword evidence="8 11" id="KW-1133">Transmembrane helix</keyword>
<keyword evidence="7" id="KW-0249">Electron transport</keyword>
<gene>
    <name evidence="13" type="ORF">VNO80_23784</name>
</gene>
<dbReference type="Pfam" id="PF03188">
    <property type="entry name" value="Cytochrom_B561"/>
    <property type="match status" value="1"/>
</dbReference>
<dbReference type="AlphaFoldDB" id="A0AAN9QSP7"/>
<dbReference type="Proteomes" id="UP001374584">
    <property type="component" value="Unassembled WGS sequence"/>
</dbReference>